<evidence type="ECO:0000313" key="3">
    <source>
        <dbReference type="EMBL" id="TRX89616.1"/>
    </source>
</evidence>
<comment type="caution">
    <text evidence="3">The sequence shown here is derived from an EMBL/GenBank/DDBJ whole genome shotgun (WGS) entry which is preliminary data.</text>
</comment>
<gene>
    <name evidence="3" type="ORF">FHL15_009525</name>
</gene>
<accession>A0A553HNU6</accession>
<keyword evidence="4" id="KW-1185">Reference proteome</keyword>
<dbReference type="OrthoDB" id="4114825at2759"/>
<dbReference type="EMBL" id="VFLP01000065">
    <property type="protein sequence ID" value="TRX89616.1"/>
    <property type="molecule type" value="Genomic_DNA"/>
</dbReference>
<feature type="region of interest" description="Disordered" evidence="1">
    <location>
        <begin position="1"/>
        <end position="26"/>
    </location>
</feature>
<dbReference type="PANTHER" id="PTHR39601">
    <property type="entry name" value="CHORIOGENIN HMINOR"/>
    <property type="match status" value="1"/>
</dbReference>
<feature type="compositionally biased region" description="Basic and acidic residues" evidence="1">
    <location>
        <begin position="641"/>
        <end position="654"/>
    </location>
</feature>
<protein>
    <recommendedName>
        <fullName evidence="2">DUF8004 domain-containing protein</fullName>
    </recommendedName>
</protein>
<feature type="domain" description="DUF8004" evidence="2">
    <location>
        <begin position="187"/>
        <end position="277"/>
    </location>
</feature>
<organism evidence="3 4">
    <name type="scientific">Xylaria flabelliformis</name>
    <dbReference type="NCBI Taxonomy" id="2512241"/>
    <lineage>
        <taxon>Eukaryota</taxon>
        <taxon>Fungi</taxon>
        <taxon>Dikarya</taxon>
        <taxon>Ascomycota</taxon>
        <taxon>Pezizomycotina</taxon>
        <taxon>Sordariomycetes</taxon>
        <taxon>Xylariomycetidae</taxon>
        <taxon>Xylariales</taxon>
        <taxon>Xylariaceae</taxon>
        <taxon>Xylaria</taxon>
    </lineage>
</organism>
<evidence type="ECO:0000256" key="1">
    <source>
        <dbReference type="SAM" id="MobiDB-lite"/>
    </source>
</evidence>
<dbReference type="InterPro" id="IPR058317">
    <property type="entry name" value="DUF8004"/>
</dbReference>
<proteinExistence type="predicted"/>
<dbReference type="Proteomes" id="UP000319160">
    <property type="component" value="Unassembled WGS sequence"/>
</dbReference>
<dbReference type="Pfam" id="PF26013">
    <property type="entry name" value="DUF8004"/>
    <property type="match status" value="1"/>
</dbReference>
<dbReference type="AlphaFoldDB" id="A0A553HNU6"/>
<name>A0A553HNU6_9PEZI</name>
<feature type="region of interest" description="Disordered" evidence="1">
    <location>
        <begin position="635"/>
        <end position="667"/>
    </location>
</feature>
<dbReference type="STRING" id="2512241.A0A553HNU6"/>
<reference evidence="4" key="1">
    <citation type="submission" date="2019-06" db="EMBL/GenBank/DDBJ databases">
        <title>Draft genome sequence of the griseofulvin-producing fungus Xylaria cubensis strain G536.</title>
        <authorList>
            <person name="Mead M.E."/>
            <person name="Raja H.A."/>
            <person name="Steenwyk J.L."/>
            <person name="Knowles S.L."/>
            <person name="Oberlies N.H."/>
            <person name="Rokas A."/>
        </authorList>
    </citation>
    <scope>NUCLEOTIDE SEQUENCE [LARGE SCALE GENOMIC DNA]</scope>
    <source>
        <strain evidence="4">G536</strain>
    </source>
</reference>
<feature type="compositionally biased region" description="Polar residues" evidence="1">
    <location>
        <begin position="1"/>
        <end position="19"/>
    </location>
</feature>
<sequence length="821" mass="93892">MDNPPGQQTSFHNGVSNRSYGRKSRKPLAVVKWDGASKSSEVWDSLRRDPDLWFRDGDCYVHLHDRGQSRRGPAFKVPYTALLEAKFQPLIDKFVPRARYEPTQMNVYDCSEAASDHEGPTGARIELFIPAPVELDKRHSYNYHLATRNLFAFIFRRSMVGECLGITLITLMHSLQQFRTPDADNVQDLMNYMDGEGYLDLNGQPTYASAMLLLGEAFQLRNLYIDAFAHCCGMSDQLYLSSEYQFIPWTTRELIQRARFEMYSRLKKATSMLKTFLDGAIVLYPGAQQHLQSFRNFLHGVYAIRFGCYPPRDEIFETSVFCAMRHDFKALYEFLRDECPDNSETTQFSIESGMSPLLVLKSFDQRYNHKTLAHPLPLLPDTPRKKATSWWNQPIKTSRSRRAHDLAALSRATNSHRLDVMRNHLVSAYRRFEEDQIFFPVRAGRMDSLGPVDGRKIRWILIYAIYQTLCQATKVAEEIRDVKGVPYHLCISTAGLPPWEIRRPVNTFAQRQFDRDSLLTLSPLSVPCLDAKLGNDACALAEQATWNTKKSHENTIFKGSFADTISRKSSALWRSLNLLTKYKAEQSYSTAQIVSHHGIVGRGHGYVMTTEDADEKLAVGMTSANLTQPLKENLIGGVPDSPDRYSHSEARTSDTSDTYVTRNPPISPVEKWEDERAILFSRCGLHDVNYGMSSPRWPKPLRVNDYGYQPKRRTIQFHDESPSVPLRRRPMSIYVEPGQRLQLAPLHHQAEENSTADLKIQMPSPQTPTPWNHIQGTMEVQARNYESRVEAEAEWNQFTDLGRLIQAGSDMPTSRRASAMF</sequence>
<dbReference type="PANTHER" id="PTHR39601:SF1">
    <property type="entry name" value="CHORIOGENIN HMINOR"/>
    <property type="match status" value="1"/>
</dbReference>
<evidence type="ECO:0000313" key="4">
    <source>
        <dbReference type="Proteomes" id="UP000319160"/>
    </source>
</evidence>
<evidence type="ECO:0000259" key="2">
    <source>
        <dbReference type="Pfam" id="PF26013"/>
    </source>
</evidence>